<keyword evidence="4" id="KW-1185">Reference proteome</keyword>
<evidence type="ECO:0000313" key="4">
    <source>
        <dbReference type="Proteomes" id="UP000549913"/>
    </source>
</evidence>
<evidence type="ECO:0000313" key="3">
    <source>
        <dbReference type="EMBL" id="NYD69905.1"/>
    </source>
</evidence>
<dbReference type="EMBL" id="JACCBM010000001">
    <property type="protein sequence ID" value="NYD69905.1"/>
    <property type="molecule type" value="Genomic_DNA"/>
</dbReference>
<evidence type="ECO:0000256" key="2">
    <source>
        <dbReference type="SAM" id="MobiDB-lite"/>
    </source>
</evidence>
<reference evidence="3 4" key="1">
    <citation type="submission" date="2020-07" db="EMBL/GenBank/DDBJ databases">
        <title>Sequencing the genomes of 1000 actinobacteria strains.</title>
        <authorList>
            <person name="Klenk H.-P."/>
        </authorList>
    </citation>
    <scope>NUCLEOTIDE SEQUENCE [LARGE SCALE GENOMIC DNA]</scope>
    <source>
        <strain evidence="3 4">DSM 26474</strain>
    </source>
</reference>
<organism evidence="3 4">
    <name type="scientific">Herbiconiux flava</name>
    <dbReference type="NCBI Taxonomy" id="881268"/>
    <lineage>
        <taxon>Bacteria</taxon>
        <taxon>Bacillati</taxon>
        <taxon>Actinomycetota</taxon>
        <taxon>Actinomycetes</taxon>
        <taxon>Micrococcales</taxon>
        <taxon>Microbacteriaceae</taxon>
        <taxon>Herbiconiux</taxon>
    </lineage>
</organism>
<comment type="similarity">
    <text evidence="1">Belongs to the asp23 family.</text>
</comment>
<accession>A0A852SL05</accession>
<proteinExistence type="inferred from homology"/>
<dbReference type="Pfam" id="PF03780">
    <property type="entry name" value="Asp23"/>
    <property type="match status" value="1"/>
</dbReference>
<dbReference type="RefSeq" id="WP_179547153.1">
    <property type="nucleotide sequence ID" value="NZ_BSEW01000001.1"/>
</dbReference>
<protein>
    <submittedName>
        <fullName evidence="3">Putative alkaline shock family protein YloU</fullName>
    </submittedName>
</protein>
<dbReference type="InterPro" id="IPR005531">
    <property type="entry name" value="Asp23"/>
</dbReference>
<gene>
    <name evidence="3" type="ORF">BJ984_001063</name>
</gene>
<evidence type="ECO:0000256" key="1">
    <source>
        <dbReference type="ARBA" id="ARBA00005721"/>
    </source>
</evidence>
<dbReference type="Proteomes" id="UP000549913">
    <property type="component" value="Unassembled WGS sequence"/>
</dbReference>
<feature type="region of interest" description="Disordered" evidence="2">
    <location>
        <begin position="1"/>
        <end position="22"/>
    </location>
</feature>
<sequence>MTSPTAAGRHVEPIDLSQVPAPAGVEPDPAEILARTVADTALGVSGVHRLGTPFGRAVDSVRRSAFGSGSNPGVVISQRDDGLAISVSLVVEYPANVTEVAETARTQIAHAVGQLHEHPIAVDVTITDVHGPFDATTSTGSPE</sequence>
<dbReference type="AlphaFoldDB" id="A0A852SL05"/>
<name>A0A852SL05_9MICO</name>
<comment type="caution">
    <text evidence="3">The sequence shown here is derived from an EMBL/GenBank/DDBJ whole genome shotgun (WGS) entry which is preliminary data.</text>
</comment>